<dbReference type="HOGENOM" id="CLU_329801_0_0_0"/>
<name>D1AYB5_STRM9</name>
<dbReference type="InterPro" id="IPR036709">
    <property type="entry name" value="Autotransporte_beta_dom_sf"/>
</dbReference>
<dbReference type="EMBL" id="CP001779">
    <property type="protein sequence ID" value="ACZ01291.1"/>
    <property type="molecule type" value="Genomic_DNA"/>
</dbReference>
<keyword evidence="1" id="KW-0732">Signal</keyword>
<gene>
    <name evidence="3" type="ordered locus">Smon_0823</name>
</gene>
<dbReference type="eggNOG" id="COG3468">
    <property type="taxonomic scope" value="Bacteria"/>
</dbReference>
<dbReference type="GeneID" id="29673229"/>
<dbReference type="Proteomes" id="UP000002072">
    <property type="component" value="Chromosome"/>
</dbReference>
<dbReference type="AlphaFoldDB" id="D1AYB5"/>
<evidence type="ECO:0000259" key="2">
    <source>
        <dbReference type="SMART" id="SM00869"/>
    </source>
</evidence>
<sequence>MVKNKYMGYVFLLMSILANAETVDEKINEDIKKMNEIESKIKYDKTYKDPEGEINVGNDEKANFEFNKDFTISKSAKIYSKEKELPNSLKIVNNANISLEKNKEFVIAPGIEPGIEGYSNLIHMMNNKKIETSENERLIDLRAKNIYFKNSANAIIENKLKEDNIYRTAIELFGEELTVLDNAGTIYGYSLLHGITKLSVINRKTGIIDGYLSLLSHQCSLNLKNEGKIKGERIYTKYMSESTFVNSGTIDVKMIDYNLSEISDEDKGTNFLNDKTGIIKIENMFFTLLNLNFQNFGNIEASGKIEISSSNGKIENNNRIKGNVNISHFDDVDGKLLVNLQNGVLEGDLKLEKEGFNETIVTIKSMSNVTGNLISEGNNDTLRLIGSGEVKSKDKFKDFEKIHLQNSDWTFSDEEYKVNNEILVEASKLSIKKGDLKTKKFTNNERSTINILKDSNIEVEDKFVNKGLISFLNSKDNTSNLSIKGNYVGENSKLLMRTYIDKNESDILKLDGSASGSTGVEISNPNSTLNKRMKNKLKLIETKSSTKDAFTLLNSEYGIYRYGLNLEGNDWYLSQKYNKLVLGVIANSIYKAKNEFNLKYSDHNGNDRFWSKSSTIFSKNTFTNNNGYNLNLSSNTTNIFVGYDIGKKDQYKYGVFGNIGFEKISKGETGVFGLGLYGTWNNKHFYADSWLNYMYSQNRINTDDVFSYGLHTFKSSIEVGTKGDMYIGKNRLVCNLYEQLIFSYVSNPNIEDVNNLNNVNIKSRLGTNLTLFTHFKNINPYIEFNWSYDTRLVGVRVEKEEYLYNNNKNTFELKWGLREINVNDRLSMWANMVHRFNEAGYRANGVEAGMVYKMI</sequence>
<keyword evidence="4" id="KW-1185">Reference proteome</keyword>
<proteinExistence type="predicted"/>
<accession>D1AYB5</accession>
<dbReference type="STRING" id="519441.Smon_0823"/>
<reference evidence="3 4" key="1">
    <citation type="journal article" date="2009" name="Stand. Genomic Sci.">
        <title>Complete genome sequence of Streptobacillus moniliformis type strain (9901T).</title>
        <authorList>
            <person name="Nolan M."/>
            <person name="Gronow S."/>
            <person name="Lapidus A."/>
            <person name="Ivanova N."/>
            <person name="Copeland A."/>
            <person name="Lucas S."/>
            <person name="Del Rio T.G."/>
            <person name="Chen F."/>
            <person name="Tice H."/>
            <person name="Pitluck S."/>
            <person name="Cheng J.F."/>
            <person name="Sims D."/>
            <person name="Meincke L."/>
            <person name="Bruce D."/>
            <person name="Goodwin L."/>
            <person name="Brettin T."/>
            <person name="Han C."/>
            <person name="Detter J.C."/>
            <person name="Ovchinikova G."/>
            <person name="Pati A."/>
            <person name="Mavromatis K."/>
            <person name="Mikhailova N."/>
            <person name="Chen A."/>
            <person name="Palaniappan K."/>
            <person name="Land M."/>
            <person name="Hauser L."/>
            <person name="Chang Y.J."/>
            <person name="Jeffries C.D."/>
            <person name="Rohde M."/>
            <person name="Sproer C."/>
            <person name="Goker M."/>
            <person name="Bristow J."/>
            <person name="Eisen J.A."/>
            <person name="Markowitz V."/>
            <person name="Hugenholtz P."/>
            <person name="Kyrpides N.C."/>
            <person name="Klenk H.P."/>
            <person name="Chain P."/>
        </authorList>
    </citation>
    <scope>NUCLEOTIDE SEQUENCE [LARGE SCALE GENOMIC DNA]</scope>
    <source>
        <strain evidence="4">ATCC 14647 / DSM 12112 / NCTC 10651 / 9901</strain>
    </source>
</reference>
<dbReference type="SMART" id="SM00869">
    <property type="entry name" value="Autotransporter"/>
    <property type="match status" value="1"/>
</dbReference>
<dbReference type="InterPro" id="IPR005546">
    <property type="entry name" value="Autotransporte_beta"/>
</dbReference>
<dbReference type="SUPFAM" id="SSF103515">
    <property type="entry name" value="Autotransporter"/>
    <property type="match status" value="1"/>
</dbReference>
<evidence type="ECO:0000256" key="1">
    <source>
        <dbReference type="SAM" id="SignalP"/>
    </source>
</evidence>
<feature type="signal peptide" evidence="1">
    <location>
        <begin position="1"/>
        <end position="20"/>
    </location>
</feature>
<protein>
    <submittedName>
        <fullName evidence="3">Outer membrane autotransporter barrel domain protein</fullName>
    </submittedName>
</protein>
<evidence type="ECO:0000313" key="3">
    <source>
        <dbReference type="EMBL" id="ACZ01291.1"/>
    </source>
</evidence>
<dbReference type="InterPro" id="IPR011050">
    <property type="entry name" value="Pectin_lyase_fold/virulence"/>
</dbReference>
<dbReference type="SUPFAM" id="SSF51126">
    <property type="entry name" value="Pectin lyase-like"/>
    <property type="match status" value="1"/>
</dbReference>
<dbReference type="Gene3D" id="2.160.20.20">
    <property type="match status" value="1"/>
</dbReference>
<dbReference type="InterPro" id="IPR043990">
    <property type="entry name" value="AC_1"/>
</dbReference>
<dbReference type="OrthoDB" id="90207at2"/>
<feature type="chain" id="PRO_5003020593" evidence="1">
    <location>
        <begin position="21"/>
        <end position="855"/>
    </location>
</feature>
<dbReference type="InterPro" id="IPR012332">
    <property type="entry name" value="Autotransporter_pectin_lyase_C"/>
</dbReference>
<feature type="domain" description="Autotransporter" evidence="2">
    <location>
        <begin position="606"/>
        <end position="849"/>
    </location>
</feature>
<dbReference type="RefSeq" id="WP_012858842.1">
    <property type="nucleotide sequence ID" value="NC_013515.1"/>
</dbReference>
<organism evidence="3 4">
    <name type="scientific">Streptobacillus moniliformis (strain ATCC 14647 / DSM 12112 / NCTC 10651 / 9901)</name>
    <dbReference type="NCBI Taxonomy" id="519441"/>
    <lineage>
        <taxon>Bacteria</taxon>
        <taxon>Fusobacteriati</taxon>
        <taxon>Fusobacteriota</taxon>
        <taxon>Fusobacteriia</taxon>
        <taxon>Fusobacteriales</taxon>
        <taxon>Leptotrichiaceae</taxon>
        <taxon>Streptobacillus</taxon>
    </lineage>
</organism>
<evidence type="ECO:0000313" key="4">
    <source>
        <dbReference type="Proteomes" id="UP000002072"/>
    </source>
</evidence>
<dbReference type="Pfam" id="PF18883">
    <property type="entry name" value="AC_1"/>
    <property type="match status" value="1"/>
</dbReference>
<dbReference type="KEGG" id="smf:Smon_0823"/>
<dbReference type="Gene3D" id="2.40.128.130">
    <property type="entry name" value="Autotransporter beta-domain"/>
    <property type="match status" value="1"/>
</dbReference>